<dbReference type="InterPro" id="IPR037099">
    <property type="entry name" value="Fum_R/Succ_DH_flav-like_C_sf"/>
</dbReference>
<dbReference type="AlphaFoldDB" id="A0A5A7MVW7"/>
<feature type="coiled-coil region" evidence="3">
    <location>
        <begin position="59"/>
        <end position="86"/>
    </location>
</feature>
<proteinExistence type="predicted"/>
<evidence type="ECO:0000259" key="4">
    <source>
        <dbReference type="Pfam" id="PF02910"/>
    </source>
</evidence>
<evidence type="ECO:0000313" key="5">
    <source>
        <dbReference type="EMBL" id="GEQ98995.1"/>
    </source>
</evidence>
<evidence type="ECO:0000256" key="2">
    <source>
        <dbReference type="ARBA" id="ARBA00022827"/>
    </source>
</evidence>
<dbReference type="Pfam" id="PF02910">
    <property type="entry name" value="Succ_DH_flav_C"/>
    <property type="match status" value="1"/>
</dbReference>
<evidence type="ECO:0000256" key="1">
    <source>
        <dbReference type="ARBA" id="ARBA00001974"/>
    </source>
</evidence>
<organism evidence="5 6">
    <name type="scientific">Iodidimonas gelatinilytica</name>
    <dbReference type="NCBI Taxonomy" id="1236966"/>
    <lineage>
        <taxon>Bacteria</taxon>
        <taxon>Pseudomonadati</taxon>
        <taxon>Pseudomonadota</taxon>
        <taxon>Alphaproteobacteria</taxon>
        <taxon>Iodidimonadales</taxon>
        <taxon>Iodidimonadaceae</taxon>
        <taxon>Iodidimonas</taxon>
    </lineage>
</organism>
<sequence length="151" mass="17315">MFGLWPIGGGKHRLAAKGFAKSRLGTQLDESRVTNSDEEIVVSHNWAELRRFMWDYVGIVRTDKRLERAQHRVDLLAREIQDYYGNFHVTGDLLELRNLVTVAGLIVRSAMARKESRGLHYTADYPKQLREAKDTVLTPPFAARRIDGHKV</sequence>
<name>A0A5A7MVW7_9PROT</name>
<keyword evidence="2" id="KW-0274">FAD</keyword>
<comment type="caution">
    <text evidence="5">The sequence shown here is derived from an EMBL/GenBank/DDBJ whole genome shotgun (WGS) entry which is preliminary data.</text>
</comment>
<protein>
    <recommendedName>
        <fullName evidence="4">Fumarate reductase/succinate dehydrogenase flavoprotein-like C-terminal domain-containing protein</fullName>
    </recommendedName>
</protein>
<dbReference type="EMBL" id="BKCL01000011">
    <property type="protein sequence ID" value="GEQ98995.1"/>
    <property type="molecule type" value="Genomic_DNA"/>
</dbReference>
<dbReference type="FunFam" id="1.20.58.100:FF:000002">
    <property type="entry name" value="L-aspartate oxidase"/>
    <property type="match status" value="1"/>
</dbReference>
<accession>A0A5A7MVW7</accession>
<reference evidence="5 6" key="1">
    <citation type="submission" date="2019-09" db="EMBL/GenBank/DDBJ databases">
        <title>NBRP : Genome information of microbial organism related human and environment.</title>
        <authorList>
            <person name="Hattori M."/>
            <person name="Oshima K."/>
            <person name="Inaba H."/>
            <person name="Suda W."/>
            <person name="Sakamoto M."/>
            <person name="Iino T."/>
            <person name="Kitahara M."/>
            <person name="Oshida Y."/>
            <person name="Iida T."/>
            <person name="Kudo T."/>
            <person name="Itoh T."/>
            <person name="Ohkuma M."/>
        </authorList>
    </citation>
    <scope>NUCLEOTIDE SEQUENCE [LARGE SCALE GENOMIC DNA]</scope>
    <source>
        <strain evidence="5 6">Hi-2</strain>
    </source>
</reference>
<dbReference type="GO" id="GO:0034628">
    <property type="term" value="P:'de novo' NAD+ biosynthetic process from L-aspartate"/>
    <property type="evidence" value="ECO:0007669"/>
    <property type="project" value="TreeGrafter"/>
</dbReference>
<keyword evidence="3" id="KW-0175">Coiled coil</keyword>
<dbReference type="GO" id="GO:0008734">
    <property type="term" value="F:L-aspartate oxidase activity"/>
    <property type="evidence" value="ECO:0007669"/>
    <property type="project" value="InterPro"/>
</dbReference>
<dbReference type="PANTHER" id="PTHR42716">
    <property type="entry name" value="L-ASPARTATE OXIDASE"/>
    <property type="match status" value="1"/>
</dbReference>
<dbReference type="InterPro" id="IPR005288">
    <property type="entry name" value="NadB"/>
</dbReference>
<gene>
    <name evidence="5" type="ORF">JCM17844_26320</name>
</gene>
<keyword evidence="2" id="KW-0285">Flavoprotein</keyword>
<dbReference type="InterPro" id="IPR015939">
    <property type="entry name" value="Fum_Rdtase/Succ_DH_flav-like_C"/>
</dbReference>
<evidence type="ECO:0000313" key="6">
    <source>
        <dbReference type="Proteomes" id="UP000322084"/>
    </source>
</evidence>
<evidence type="ECO:0000256" key="3">
    <source>
        <dbReference type="SAM" id="Coils"/>
    </source>
</evidence>
<comment type="cofactor">
    <cofactor evidence="1">
        <name>FAD</name>
        <dbReference type="ChEBI" id="CHEBI:57692"/>
    </cofactor>
</comment>
<dbReference type="Gene3D" id="1.20.58.100">
    <property type="entry name" value="Fumarate reductase/succinate dehydrogenase flavoprotein-like, C-terminal domain"/>
    <property type="match status" value="1"/>
</dbReference>
<dbReference type="Proteomes" id="UP000322084">
    <property type="component" value="Unassembled WGS sequence"/>
</dbReference>
<dbReference type="SUPFAM" id="SSF46977">
    <property type="entry name" value="Succinate dehydrogenase/fumarate reductase flavoprotein C-terminal domain"/>
    <property type="match status" value="1"/>
</dbReference>
<dbReference type="PANTHER" id="PTHR42716:SF2">
    <property type="entry name" value="L-ASPARTATE OXIDASE, CHLOROPLASTIC"/>
    <property type="match status" value="1"/>
</dbReference>
<feature type="domain" description="Fumarate reductase/succinate dehydrogenase flavoprotein-like C-terminal" evidence="4">
    <location>
        <begin position="47"/>
        <end position="130"/>
    </location>
</feature>